<organism evidence="2 3">
    <name type="scientific">Nephila pilipes</name>
    <name type="common">Giant wood spider</name>
    <name type="synonym">Nephila maculata</name>
    <dbReference type="NCBI Taxonomy" id="299642"/>
    <lineage>
        <taxon>Eukaryota</taxon>
        <taxon>Metazoa</taxon>
        <taxon>Ecdysozoa</taxon>
        <taxon>Arthropoda</taxon>
        <taxon>Chelicerata</taxon>
        <taxon>Arachnida</taxon>
        <taxon>Araneae</taxon>
        <taxon>Araneomorphae</taxon>
        <taxon>Entelegynae</taxon>
        <taxon>Araneoidea</taxon>
        <taxon>Nephilidae</taxon>
        <taxon>Nephila</taxon>
    </lineage>
</organism>
<reference evidence="2" key="1">
    <citation type="submission" date="2020-08" db="EMBL/GenBank/DDBJ databases">
        <title>Multicomponent nature underlies the extraordinary mechanical properties of spider dragline silk.</title>
        <authorList>
            <person name="Kono N."/>
            <person name="Nakamura H."/>
            <person name="Mori M."/>
            <person name="Yoshida Y."/>
            <person name="Ohtoshi R."/>
            <person name="Malay A.D."/>
            <person name="Moran D.A.P."/>
            <person name="Tomita M."/>
            <person name="Numata K."/>
            <person name="Arakawa K."/>
        </authorList>
    </citation>
    <scope>NUCLEOTIDE SEQUENCE</scope>
</reference>
<evidence type="ECO:0000256" key="1">
    <source>
        <dbReference type="SAM" id="MobiDB-lite"/>
    </source>
</evidence>
<dbReference type="AlphaFoldDB" id="A0A8X6NTV2"/>
<comment type="caution">
    <text evidence="2">The sequence shown here is derived from an EMBL/GenBank/DDBJ whole genome shotgun (WGS) entry which is preliminary data.</text>
</comment>
<feature type="region of interest" description="Disordered" evidence="1">
    <location>
        <begin position="1"/>
        <end position="21"/>
    </location>
</feature>
<evidence type="ECO:0000313" key="2">
    <source>
        <dbReference type="EMBL" id="GFT31686.1"/>
    </source>
</evidence>
<gene>
    <name evidence="2" type="ORF">NPIL_357781</name>
</gene>
<dbReference type="OrthoDB" id="6436410at2759"/>
<proteinExistence type="predicted"/>
<accession>A0A8X6NTV2</accession>
<evidence type="ECO:0000313" key="3">
    <source>
        <dbReference type="Proteomes" id="UP000887013"/>
    </source>
</evidence>
<protein>
    <submittedName>
        <fullName evidence="2">Uncharacterized protein</fullName>
    </submittedName>
</protein>
<name>A0A8X6NTV2_NEPPI</name>
<sequence>MDQPNGEPIHGRRIGQSRGYHFEPSCRETIYRAPKQTLLTRRNNAYVISFRGCSSRLPTHVQQILAISNDQLEKLAEMADGIMAAVGHISSIDAENQDLKTMLMVFRSWPVSPEDP</sequence>
<dbReference type="Proteomes" id="UP000887013">
    <property type="component" value="Unassembled WGS sequence"/>
</dbReference>
<dbReference type="EMBL" id="BMAW01013059">
    <property type="protein sequence ID" value="GFT31686.1"/>
    <property type="molecule type" value="Genomic_DNA"/>
</dbReference>
<keyword evidence="3" id="KW-1185">Reference proteome</keyword>